<keyword evidence="1" id="KW-1133">Transmembrane helix</keyword>
<keyword evidence="3" id="KW-1185">Reference proteome</keyword>
<dbReference type="GeneID" id="15803377"/>
<feature type="transmembrane region" description="Helical" evidence="1">
    <location>
        <begin position="305"/>
        <end position="325"/>
    </location>
</feature>
<evidence type="ECO:0000313" key="3">
    <source>
        <dbReference type="Proteomes" id="UP000031512"/>
    </source>
</evidence>
<protein>
    <submittedName>
        <fullName evidence="2">Uncharacterized protein</fullName>
    </submittedName>
</protein>
<accession>L0AZ65</accession>
<keyword evidence="1" id="KW-0812">Transmembrane</keyword>
<gene>
    <name evidence="2" type="ORF">BEWA_033950</name>
</gene>
<dbReference type="Proteomes" id="UP000031512">
    <property type="component" value="Chromosome 1"/>
</dbReference>
<proteinExistence type="predicted"/>
<reference evidence="2 3" key="1">
    <citation type="journal article" date="2012" name="BMC Genomics">
        <title>Comparative genomic analysis and phylogenetic position of Theileria equi.</title>
        <authorList>
            <person name="Kappmeyer L.S."/>
            <person name="Thiagarajan M."/>
            <person name="Herndon D.R."/>
            <person name="Ramsay J.D."/>
            <person name="Caler E."/>
            <person name="Djikeng A."/>
            <person name="Gillespie J.J."/>
            <person name="Lau A.O."/>
            <person name="Roalson E.H."/>
            <person name="Silva J.C."/>
            <person name="Silva M.G."/>
            <person name="Suarez C.E."/>
            <person name="Ueti M.W."/>
            <person name="Nene V.M."/>
            <person name="Mealey R.H."/>
            <person name="Knowles D.P."/>
            <person name="Brayton K.A."/>
        </authorList>
    </citation>
    <scope>NUCLEOTIDE SEQUENCE [LARGE SCALE GENOMIC DNA]</scope>
    <source>
        <strain evidence="2 3">WA</strain>
    </source>
</reference>
<dbReference type="OrthoDB" id="360609at2759"/>
<organism evidence="2 3">
    <name type="scientific">Theileria equi strain WA</name>
    <dbReference type="NCBI Taxonomy" id="1537102"/>
    <lineage>
        <taxon>Eukaryota</taxon>
        <taxon>Sar</taxon>
        <taxon>Alveolata</taxon>
        <taxon>Apicomplexa</taxon>
        <taxon>Aconoidasida</taxon>
        <taxon>Piroplasmida</taxon>
        <taxon>Theileriidae</taxon>
        <taxon>Theileria</taxon>
    </lineage>
</organism>
<dbReference type="KEGG" id="beq:BEWA_033950"/>
<dbReference type="EMBL" id="CP001669">
    <property type="protein sequence ID" value="AFZ80538.1"/>
    <property type="molecule type" value="Genomic_DNA"/>
</dbReference>
<dbReference type="VEuPathDB" id="PiroplasmaDB:BEWA_033950"/>
<feature type="transmembrane region" description="Helical" evidence="1">
    <location>
        <begin position="264"/>
        <end position="285"/>
    </location>
</feature>
<name>L0AZ65_THEEQ</name>
<dbReference type="AlphaFoldDB" id="L0AZ65"/>
<keyword evidence="1" id="KW-0472">Membrane</keyword>
<dbReference type="eggNOG" id="ENOG502SGN2">
    <property type="taxonomic scope" value="Eukaryota"/>
</dbReference>
<feature type="transmembrane region" description="Helical" evidence="1">
    <location>
        <begin position="220"/>
        <end position="252"/>
    </location>
</feature>
<evidence type="ECO:0000313" key="2">
    <source>
        <dbReference type="EMBL" id="AFZ80538.1"/>
    </source>
</evidence>
<dbReference type="RefSeq" id="XP_004830204.1">
    <property type="nucleotide sequence ID" value="XM_004830147.1"/>
</dbReference>
<evidence type="ECO:0000256" key="1">
    <source>
        <dbReference type="SAM" id="Phobius"/>
    </source>
</evidence>
<sequence>MNDNNSLIYIQGGGSQGSGIRDQFLTSSIYSQDTFINQAHCNPSDIQYKNSLCSFTPITSRFSDTDSIDYQHYIESQELVKGNFLVPNKGKNTRSYTSGNTGSFGAEYLKDRGKGSNLHTFSINIPPGPHKPFTEGAPCASQTYRNENGLSHSDTSKVDCAMNESKSHNIMMQQVQGKGSDTDRVELDRLMSKAGKELLIAPEIASNDKTRRLLSACREIFVAVIGAQLVYVITSLLFGNIASAIIVSLLTIQSTFCHCDGRPIAYVINGLLSLSIGITVCVALVRDVSGLEPFKTEPVLRSLSYIYIPLCFIFSLLSFFLACSFRHLHSREKKAIIQATNNLVGDGYHIDRKKLVINRC</sequence>